<reference evidence="4" key="1">
    <citation type="submission" date="2016-10" db="EMBL/GenBank/DDBJ databases">
        <authorList>
            <person name="Varghese N."/>
            <person name="Submissions S."/>
        </authorList>
    </citation>
    <scope>NUCLEOTIDE SEQUENCE [LARGE SCALE GENOMIC DNA]</scope>
    <source>
        <strain evidence="4">DSM 22965</strain>
    </source>
</reference>
<organism evidence="3 4">
    <name type="scientific">Agrococcus carbonis</name>
    <dbReference type="NCBI Taxonomy" id="684552"/>
    <lineage>
        <taxon>Bacteria</taxon>
        <taxon>Bacillati</taxon>
        <taxon>Actinomycetota</taxon>
        <taxon>Actinomycetes</taxon>
        <taxon>Micrococcales</taxon>
        <taxon>Microbacteriaceae</taxon>
        <taxon>Agrococcus</taxon>
    </lineage>
</organism>
<keyword evidence="4" id="KW-1185">Reference proteome</keyword>
<gene>
    <name evidence="3" type="ORF">SAMN04489719_1096</name>
</gene>
<feature type="transmembrane region" description="Helical" evidence="1">
    <location>
        <begin position="223"/>
        <end position="246"/>
    </location>
</feature>
<dbReference type="RefSeq" id="WP_092666073.1">
    <property type="nucleotide sequence ID" value="NZ_LT629734.1"/>
</dbReference>
<feature type="transmembrane region" description="Helical" evidence="1">
    <location>
        <begin position="22"/>
        <end position="44"/>
    </location>
</feature>
<feature type="transmembrane region" description="Helical" evidence="1">
    <location>
        <begin position="253"/>
        <end position="273"/>
    </location>
</feature>
<dbReference type="EMBL" id="LT629734">
    <property type="protein sequence ID" value="SDR90839.1"/>
    <property type="molecule type" value="Genomic_DNA"/>
</dbReference>
<protein>
    <submittedName>
        <fullName evidence="3">CAAX protease self-immunity</fullName>
    </submittedName>
</protein>
<dbReference type="STRING" id="684552.SAMN04489719_1096"/>
<dbReference type="InterPro" id="IPR003675">
    <property type="entry name" value="Rce1/LyrA-like_dom"/>
</dbReference>
<dbReference type="PANTHER" id="PTHR35797">
    <property type="entry name" value="PROTEASE-RELATED"/>
    <property type="match status" value="1"/>
</dbReference>
<evidence type="ECO:0000313" key="4">
    <source>
        <dbReference type="Proteomes" id="UP000199649"/>
    </source>
</evidence>
<proteinExistence type="predicted"/>
<dbReference type="AlphaFoldDB" id="A0A1H1MY39"/>
<keyword evidence="1" id="KW-1133">Transmembrane helix</keyword>
<dbReference type="GO" id="GO:0006508">
    <property type="term" value="P:proteolysis"/>
    <property type="evidence" value="ECO:0007669"/>
    <property type="project" value="UniProtKB-KW"/>
</dbReference>
<sequence>MHGPDTPRADVRTASGADRRRTILTFLLIAYGWAALVGLGLFLTRTPLDSIAGIAAMGLLVMPSPFVAALIAERGMRRDRLRLPRRGGVLVFLVAPVAAVLAFVALFVAAHLTGGNLLGLPLLGLATTDAEILAGAAALLGSDAVAGAGAPPPLPVLLAAAMLMAVVAGWTVNGLVAMGEEYGWRGLLWEQLRHLGVVRANLLVGTAWGLWHTPLILQGYNYGGAPLGVVAMVVFCIAMSFVLSAIRERTGSVVPVAAAHGILNAVVPSFLIVAPGADAVLTAPLGLLGSALMLVVGAAAWRLARRGVSRTAATERLTVVA</sequence>
<dbReference type="GO" id="GO:0080120">
    <property type="term" value="P:CAAX-box protein maturation"/>
    <property type="evidence" value="ECO:0007669"/>
    <property type="project" value="UniProtKB-ARBA"/>
</dbReference>
<feature type="domain" description="CAAX prenyl protease 2/Lysostaphin resistance protein A-like" evidence="2">
    <location>
        <begin position="168"/>
        <end position="266"/>
    </location>
</feature>
<dbReference type="Proteomes" id="UP000199649">
    <property type="component" value="Chromosome I"/>
</dbReference>
<feature type="transmembrane region" description="Helical" evidence="1">
    <location>
        <begin position="50"/>
        <end position="70"/>
    </location>
</feature>
<keyword evidence="3" id="KW-0378">Hydrolase</keyword>
<feature type="transmembrane region" description="Helical" evidence="1">
    <location>
        <begin position="156"/>
        <end position="176"/>
    </location>
</feature>
<evidence type="ECO:0000256" key="1">
    <source>
        <dbReference type="SAM" id="Phobius"/>
    </source>
</evidence>
<feature type="transmembrane region" description="Helical" evidence="1">
    <location>
        <begin position="279"/>
        <end position="301"/>
    </location>
</feature>
<dbReference type="OrthoDB" id="3693644at2"/>
<evidence type="ECO:0000313" key="3">
    <source>
        <dbReference type="EMBL" id="SDR90839.1"/>
    </source>
</evidence>
<dbReference type="PANTHER" id="PTHR35797:SF1">
    <property type="entry name" value="PROTEASE"/>
    <property type="match status" value="1"/>
</dbReference>
<keyword evidence="1" id="KW-0472">Membrane</keyword>
<evidence type="ECO:0000259" key="2">
    <source>
        <dbReference type="Pfam" id="PF02517"/>
    </source>
</evidence>
<feature type="transmembrane region" description="Helical" evidence="1">
    <location>
        <begin position="197"/>
        <end position="217"/>
    </location>
</feature>
<accession>A0A1H1MY39</accession>
<dbReference type="Pfam" id="PF02517">
    <property type="entry name" value="Rce1-like"/>
    <property type="match status" value="1"/>
</dbReference>
<feature type="transmembrane region" description="Helical" evidence="1">
    <location>
        <begin position="90"/>
        <end position="112"/>
    </location>
</feature>
<keyword evidence="1" id="KW-0812">Transmembrane</keyword>
<dbReference type="GO" id="GO:0004175">
    <property type="term" value="F:endopeptidase activity"/>
    <property type="evidence" value="ECO:0007669"/>
    <property type="project" value="UniProtKB-ARBA"/>
</dbReference>
<dbReference type="InterPro" id="IPR042150">
    <property type="entry name" value="MmRce1-like"/>
</dbReference>
<keyword evidence="3" id="KW-0645">Protease</keyword>
<name>A0A1H1MY39_9MICO</name>